<dbReference type="GO" id="GO:0071821">
    <property type="term" value="C:FANCM-MHF complex"/>
    <property type="evidence" value="ECO:0007669"/>
    <property type="project" value="TreeGrafter"/>
</dbReference>
<dbReference type="OrthoDB" id="2500381at2759"/>
<evidence type="ECO:0000256" key="4">
    <source>
        <dbReference type="ARBA" id="ARBA00023125"/>
    </source>
</evidence>
<dbReference type="PANTHER" id="PTHR28680">
    <property type="entry name" value="CENTROMERE PROTEIN X"/>
    <property type="match status" value="1"/>
</dbReference>
<dbReference type="GO" id="GO:0000712">
    <property type="term" value="P:resolution of meiotic recombination intermediates"/>
    <property type="evidence" value="ECO:0007669"/>
    <property type="project" value="TreeGrafter"/>
</dbReference>
<organism evidence="8 9">
    <name type="scientific">Stachybotrys elegans</name>
    <dbReference type="NCBI Taxonomy" id="80388"/>
    <lineage>
        <taxon>Eukaryota</taxon>
        <taxon>Fungi</taxon>
        <taxon>Dikarya</taxon>
        <taxon>Ascomycota</taxon>
        <taxon>Pezizomycotina</taxon>
        <taxon>Sordariomycetes</taxon>
        <taxon>Hypocreomycetidae</taxon>
        <taxon>Hypocreales</taxon>
        <taxon>Stachybotryaceae</taxon>
        <taxon>Stachybotrys</taxon>
    </lineage>
</organism>
<dbReference type="InterPro" id="IPR009072">
    <property type="entry name" value="Histone-fold"/>
</dbReference>
<keyword evidence="4" id="KW-0238">DNA-binding</keyword>
<reference evidence="8" key="1">
    <citation type="journal article" date="2021" name="Nat. Commun.">
        <title>Genetic determinants of endophytism in the Arabidopsis root mycobiome.</title>
        <authorList>
            <person name="Mesny F."/>
            <person name="Miyauchi S."/>
            <person name="Thiergart T."/>
            <person name="Pickel B."/>
            <person name="Atanasova L."/>
            <person name="Karlsson M."/>
            <person name="Huettel B."/>
            <person name="Barry K.W."/>
            <person name="Haridas S."/>
            <person name="Chen C."/>
            <person name="Bauer D."/>
            <person name="Andreopoulos W."/>
            <person name="Pangilinan J."/>
            <person name="LaButti K."/>
            <person name="Riley R."/>
            <person name="Lipzen A."/>
            <person name="Clum A."/>
            <person name="Drula E."/>
            <person name="Henrissat B."/>
            <person name="Kohler A."/>
            <person name="Grigoriev I.V."/>
            <person name="Martin F.M."/>
            <person name="Hacquard S."/>
        </authorList>
    </citation>
    <scope>NUCLEOTIDE SEQUENCE</scope>
    <source>
        <strain evidence="8">MPI-CAGE-CH-0235</strain>
    </source>
</reference>
<evidence type="ECO:0000256" key="6">
    <source>
        <dbReference type="ARBA" id="ARBA00023242"/>
    </source>
</evidence>
<gene>
    <name evidence="8" type="ORF">B0I35DRAFT_430627</name>
</gene>
<dbReference type="GO" id="GO:0003677">
    <property type="term" value="F:DNA binding"/>
    <property type="evidence" value="ECO:0007669"/>
    <property type="project" value="UniProtKB-KW"/>
</dbReference>
<dbReference type="GO" id="GO:0031297">
    <property type="term" value="P:replication fork processing"/>
    <property type="evidence" value="ECO:0007669"/>
    <property type="project" value="TreeGrafter"/>
</dbReference>
<dbReference type="CDD" id="cd22921">
    <property type="entry name" value="HFD_CENP-X"/>
    <property type="match status" value="1"/>
</dbReference>
<feature type="compositionally biased region" description="Basic and acidic residues" evidence="7">
    <location>
        <begin position="99"/>
        <end position="113"/>
    </location>
</feature>
<name>A0A8K0SNX6_9HYPO</name>
<sequence>MTNECFKVRDHHGWFTYYYATRWWVNFEPQTNTSGGKLSEPITSRTTRSTARKMPPKQASRAGRTVPKASKNARPAAASNDSSDPFESADEVEAQQAPAKERRAEESSEAEKSIPTDLLTRVLHEFFLKDSTRISRDANAAVGKYMDVFVREAIARAAVEKKGGFLEVEDLEKISPQLLLDL</sequence>
<dbReference type="Gene3D" id="1.10.20.10">
    <property type="entry name" value="Histone, subunit A"/>
    <property type="match status" value="1"/>
</dbReference>
<evidence type="ECO:0000256" key="3">
    <source>
        <dbReference type="ARBA" id="ARBA00022763"/>
    </source>
</evidence>
<dbReference type="GO" id="GO:0006281">
    <property type="term" value="P:DNA repair"/>
    <property type="evidence" value="ECO:0007669"/>
    <property type="project" value="UniProtKB-KW"/>
</dbReference>
<comment type="caution">
    <text evidence="8">The sequence shown here is derived from an EMBL/GenBank/DDBJ whole genome shotgun (WGS) entry which is preliminary data.</text>
</comment>
<comment type="subcellular location">
    <subcellularLocation>
        <location evidence="1">Nucleus</location>
    </subcellularLocation>
</comment>
<dbReference type="Proteomes" id="UP000813444">
    <property type="component" value="Unassembled WGS sequence"/>
</dbReference>
<dbReference type="InterPro" id="IPR018552">
    <property type="entry name" value="CENP-X"/>
</dbReference>
<dbReference type="EMBL" id="JAGPNK010000006">
    <property type="protein sequence ID" value="KAH7320111.1"/>
    <property type="molecule type" value="Genomic_DNA"/>
</dbReference>
<dbReference type="PANTHER" id="PTHR28680:SF1">
    <property type="entry name" value="CENTROMERE PROTEIN X"/>
    <property type="match status" value="1"/>
</dbReference>
<keyword evidence="6" id="KW-0539">Nucleus</keyword>
<proteinExistence type="inferred from homology"/>
<feature type="compositionally biased region" description="Polar residues" evidence="7">
    <location>
        <begin position="30"/>
        <end position="49"/>
    </location>
</feature>
<dbReference type="AlphaFoldDB" id="A0A8K0SNX6"/>
<keyword evidence="5" id="KW-0234">DNA repair</keyword>
<keyword evidence="3" id="KW-0227">DNA damage</keyword>
<comment type="similarity">
    <text evidence="2">Belongs to the CENP-X/MHF2 family.</text>
</comment>
<evidence type="ECO:0000256" key="5">
    <source>
        <dbReference type="ARBA" id="ARBA00023204"/>
    </source>
</evidence>
<evidence type="ECO:0000256" key="2">
    <source>
        <dbReference type="ARBA" id="ARBA00009359"/>
    </source>
</evidence>
<evidence type="ECO:0000256" key="7">
    <source>
        <dbReference type="SAM" id="MobiDB-lite"/>
    </source>
</evidence>
<feature type="region of interest" description="Disordered" evidence="7">
    <location>
        <begin position="30"/>
        <end position="113"/>
    </location>
</feature>
<evidence type="ECO:0000256" key="1">
    <source>
        <dbReference type="ARBA" id="ARBA00004123"/>
    </source>
</evidence>
<dbReference type="Pfam" id="PF09415">
    <property type="entry name" value="CENP-X"/>
    <property type="match status" value="1"/>
</dbReference>
<protein>
    <submittedName>
        <fullName evidence="8">CENP-S associating centromere protein X-domain-containing protein</fullName>
    </submittedName>
</protein>
<accession>A0A8K0SNX6</accession>
<keyword evidence="9" id="KW-1185">Reference proteome</keyword>
<dbReference type="GO" id="GO:0046982">
    <property type="term" value="F:protein heterodimerization activity"/>
    <property type="evidence" value="ECO:0007669"/>
    <property type="project" value="InterPro"/>
</dbReference>
<evidence type="ECO:0000313" key="8">
    <source>
        <dbReference type="EMBL" id="KAH7320111.1"/>
    </source>
</evidence>
<dbReference type="GO" id="GO:0051382">
    <property type="term" value="P:kinetochore assembly"/>
    <property type="evidence" value="ECO:0007669"/>
    <property type="project" value="InterPro"/>
</dbReference>
<evidence type="ECO:0000313" key="9">
    <source>
        <dbReference type="Proteomes" id="UP000813444"/>
    </source>
</evidence>